<sequence length="292" mass="32168">MRREKNERKGNERRVEELKRDQKAETHPKGIGWWRGDQPRSEPSLSHYISPSFPASSSFPSQTKPNQTQEEEHLVLKICVDPTLDERGSTVRMSCNGCRVLRKGCSDSCVLRPCLQWIESAEAQGHATVFVAKFFGRAGLLSFISAVPDSQRPALFQSLLFEAAGRTINPVNGAVGLLWTGNWHLCQAAVESVLRGGTLRPLPELTGEASPNEHGGLYTNTKAGGWSTFSTAKRCKTTVPKEEPVSPSAACDLNLCLIPREEKRRRPATPSGDSEESVTTDDQAPQLLNLFV</sequence>
<dbReference type="Pfam" id="PF03195">
    <property type="entry name" value="LOB"/>
    <property type="match status" value="1"/>
</dbReference>
<dbReference type="PANTHER" id="PTHR31304">
    <property type="entry name" value="LOB DOMAIN-CONTAINING PROTEIN 38"/>
    <property type="match status" value="1"/>
</dbReference>
<comment type="similarity">
    <text evidence="1">Belongs to the LOB domain-containing protein family.</text>
</comment>
<reference evidence="4 5" key="1">
    <citation type="journal article" date="2022" name="Cell">
        <title>Repeat-based holocentromeres influence genome architecture and karyotype evolution.</title>
        <authorList>
            <person name="Hofstatter P.G."/>
            <person name="Thangavel G."/>
            <person name="Lux T."/>
            <person name="Neumann P."/>
            <person name="Vondrak T."/>
            <person name="Novak P."/>
            <person name="Zhang M."/>
            <person name="Costa L."/>
            <person name="Castellani M."/>
            <person name="Scott A."/>
            <person name="Toegelov H."/>
            <person name="Fuchs J."/>
            <person name="Mata-Sucre Y."/>
            <person name="Dias Y."/>
            <person name="Vanzela A.L.L."/>
            <person name="Huettel B."/>
            <person name="Almeida C.C.S."/>
            <person name="Simkova H."/>
            <person name="Souza G."/>
            <person name="Pedrosa-Harand A."/>
            <person name="Macas J."/>
            <person name="Mayer K.F.X."/>
            <person name="Houben A."/>
            <person name="Marques A."/>
        </authorList>
    </citation>
    <scope>NUCLEOTIDE SEQUENCE [LARGE SCALE GENOMIC DNA]</scope>
    <source>
        <strain evidence="4">RhyTen1mFocal</strain>
    </source>
</reference>
<evidence type="ECO:0000313" key="5">
    <source>
        <dbReference type="Proteomes" id="UP001210211"/>
    </source>
</evidence>
<evidence type="ECO:0000259" key="3">
    <source>
        <dbReference type="PROSITE" id="PS50891"/>
    </source>
</evidence>
<dbReference type="EMBL" id="JAMRDG010000001">
    <property type="protein sequence ID" value="KAJ3697898.1"/>
    <property type="molecule type" value="Genomic_DNA"/>
</dbReference>
<feature type="compositionally biased region" description="Basic and acidic residues" evidence="2">
    <location>
        <begin position="1"/>
        <end position="28"/>
    </location>
</feature>
<gene>
    <name evidence="4" type="ORF">LUZ61_001603</name>
</gene>
<proteinExistence type="inferred from homology"/>
<feature type="region of interest" description="Disordered" evidence="2">
    <location>
        <begin position="262"/>
        <end position="286"/>
    </location>
</feature>
<dbReference type="Proteomes" id="UP001210211">
    <property type="component" value="Unassembled WGS sequence"/>
</dbReference>
<feature type="compositionally biased region" description="Low complexity" evidence="2">
    <location>
        <begin position="50"/>
        <end position="61"/>
    </location>
</feature>
<organism evidence="4 5">
    <name type="scientific">Rhynchospora tenuis</name>
    <dbReference type="NCBI Taxonomy" id="198213"/>
    <lineage>
        <taxon>Eukaryota</taxon>
        <taxon>Viridiplantae</taxon>
        <taxon>Streptophyta</taxon>
        <taxon>Embryophyta</taxon>
        <taxon>Tracheophyta</taxon>
        <taxon>Spermatophyta</taxon>
        <taxon>Magnoliopsida</taxon>
        <taxon>Liliopsida</taxon>
        <taxon>Poales</taxon>
        <taxon>Cyperaceae</taxon>
        <taxon>Cyperoideae</taxon>
        <taxon>Rhynchosporeae</taxon>
        <taxon>Rhynchospora</taxon>
    </lineage>
</organism>
<feature type="domain" description="LOB" evidence="3">
    <location>
        <begin position="93"/>
        <end position="199"/>
    </location>
</feature>
<dbReference type="PROSITE" id="PS50891">
    <property type="entry name" value="LOB"/>
    <property type="match status" value="1"/>
</dbReference>
<feature type="region of interest" description="Disordered" evidence="2">
    <location>
        <begin position="1"/>
        <end position="67"/>
    </location>
</feature>
<evidence type="ECO:0000256" key="1">
    <source>
        <dbReference type="ARBA" id="ARBA00005474"/>
    </source>
</evidence>
<evidence type="ECO:0000313" key="4">
    <source>
        <dbReference type="EMBL" id="KAJ3697898.1"/>
    </source>
</evidence>
<dbReference type="GO" id="GO:0010468">
    <property type="term" value="P:regulation of gene expression"/>
    <property type="evidence" value="ECO:0007669"/>
    <property type="project" value="TreeGrafter"/>
</dbReference>
<name>A0AAD5ZHI4_9POAL</name>
<comment type="caution">
    <text evidence="4">The sequence shown here is derived from an EMBL/GenBank/DDBJ whole genome shotgun (WGS) entry which is preliminary data.</text>
</comment>
<accession>A0AAD5ZHI4</accession>
<dbReference type="InterPro" id="IPR004883">
    <property type="entry name" value="LOB"/>
</dbReference>
<dbReference type="PANTHER" id="PTHR31304:SF1">
    <property type="entry name" value="LOB DOMAIN-CONTAINING PROTEIN 39"/>
    <property type="match status" value="1"/>
</dbReference>
<keyword evidence="5" id="KW-1185">Reference proteome</keyword>
<dbReference type="AlphaFoldDB" id="A0AAD5ZHI4"/>
<evidence type="ECO:0000256" key="2">
    <source>
        <dbReference type="SAM" id="MobiDB-lite"/>
    </source>
</evidence>
<protein>
    <recommendedName>
        <fullName evidence="3">LOB domain-containing protein</fullName>
    </recommendedName>
</protein>